<evidence type="ECO:0000313" key="2">
    <source>
        <dbReference type="Proteomes" id="UP000549009"/>
    </source>
</evidence>
<dbReference type="Proteomes" id="UP000549009">
    <property type="component" value="Unassembled WGS sequence"/>
</dbReference>
<comment type="caution">
    <text evidence="1">The sequence shown here is derived from an EMBL/GenBank/DDBJ whole genome shotgun (WGS) entry which is preliminary data.</text>
</comment>
<protein>
    <submittedName>
        <fullName evidence="1">Uncharacterized protein</fullName>
    </submittedName>
</protein>
<sequence length="53" mass="5538">MFAASEAQFISEQALVSAILQDPLAMGPRVQAAAVSTRDFGGCVAAADVRRSR</sequence>
<proteinExistence type="predicted"/>
<reference evidence="1 2" key="1">
    <citation type="submission" date="2020-08" db="EMBL/GenBank/DDBJ databases">
        <title>Genomic Encyclopedia of Type Strains, Phase III (KMG-III): the genomes of soil and plant-associated and newly described type strains.</title>
        <authorList>
            <person name="Whitman W."/>
        </authorList>
    </citation>
    <scope>NUCLEOTIDE SEQUENCE [LARGE SCALE GENOMIC DNA]</scope>
    <source>
        <strain evidence="1 2">CECT 3146</strain>
    </source>
</reference>
<organism evidence="1 2">
    <name type="scientific">Streptomyces spectabilis</name>
    <dbReference type="NCBI Taxonomy" id="68270"/>
    <lineage>
        <taxon>Bacteria</taxon>
        <taxon>Bacillati</taxon>
        <taxon>Actinomycetota</taxon>
        <taxon>Actinomycetes</taxon>
        <taxon>Kitasatosporales</taxon>
        <taxon>Streptomycetaceae</taxon>
        <taxon>Streptomyces</taxon>
    </lineage>
</organism>
<evidence type="ECO:0000313" key="1">
    <source>
        <dbReference type="EMBL" id="MBB5109914.1"/>
    </source>
</evidence>
<keyword evidence="2" id="KW-1185">Reference proteome</keyword>
<name>A0A7W8B3Y2_STRST</name>
<dbReference type="AlphaFoldDB" id="A0A7W8B3Y2"/>
<gene>
    <name evidence="1" type="ORF">FHS40_009044</name>
</gene>
<accession>A0A7W8B3Y2</accession>
<dbReference type="EMBL" id="JACHJD010000046">
    <property type="protein sequence ID" value="MBB5109914.1"/>
    <property type="molecule type" value="Genomic_DNA"/>
</dbReference>